<gene>
    <name evidence="1" type="ORF">ACFSC3_09755</name>
</gene>
<proteinExistence type="predicted"/>
<reference evidence="2" key="1">
    <citation type="journal article" date="2019" name="Int. J. Syst. Evol. Microbiol.">
        <title>The Global Catalogue of Microorganisms (GCM) 10K type strain sequencing project: providing services to taxonomists for standard genome sequencing and annotation.</title>
        <authorList>
            <consortium name="The Broad Institute Genomics Platform"/>
            <consortium name="The Broad Institute Genome Sequencing Center for Infectious Disease"/>
            <person name="Wu L."/>
            <person name="Ma J."/>
        </authorList>
    </citation>
    <scope>NUCLEOTIDE SEQUENCE [LARGE SCALE GENOMIC DNA]</scope>
    <source>
        <strain evidence="2">Q85</strain>
    </source>
</reference>
<evidence type="ECO:0008006" key="3">
    <source>
        <dbReference type="Google" id="ProtNLM"/>
    </source>
</evidence>
<dbReference type="Proteomes" id="UP001597283">
    <property type="component" value="Unassembled WGS sequence"/>
</dbReference>
<keyword evidence="2" id="KW-1185">Reference proteome</keyword>
<evidence type="ECO:0000313" key="1">
    <source>
        <dbReference type="EMBL" id="MFD1787859.1"/>
    </source>
</evidence>
<evidence type="ECO:0000313" key="2">
    <source>
        <dbReference type="Proteomes" id="UP001597283"/>
    </source>
</evidence>
<dbReference type="EMBL" id="JBHUFC010000003">
    <property type="protein sequence ID" value="MFD1787859.1"/>
    <property type="molecule type" value="Genomic_DNA"/>
</dbReference>
<dbReference type="RefSeq" id="WP_380940221.1">
    <property type="nucleotide sequence ID" value="NZ_JBHUFC010000003.1"/>
</dbReference>
<sequence length="267" mass="29414">MAERSEKTQKGNPHGLTVRQHVFPRASILRFDAGDGVEILDMKREVRRRSNADDPLFCADRAWGHDPEAGWMKDKEDAFQSLATAVLLAPPEAFDDTESEVIGEFYALWQARAERRHLPTQRIGPKEDFVRMRRDYSPDELEQLEKAGITPFRGDGSLAMSHIMGPVIRLAMDRIRQGMEGRRWRVVTAADGEFCVPDVPAHGIIPLSPSVALHSTRGGAVSKSDVAKINAAMAEHSREYLLASSLANCPGLEKLISTVADSAGAAT</sequence>
<organism evidence="1 2">
    <name type="scientific">Sphingomonas floccifaciens</name>
    <dbReference type="NCBI Taxonomy" id="1844115"/>
    <lineage>
        <taxon>Bacteria</taxon>
        <taxon>Pseudomonadati</taxon>
        <taxon>Pseudomonadota</taxon>
        <taxon>Alphaproteobacteria</taxon>
        <taxon>Sphingomonadales</taxon>
        <taxon>Sphingomonadaceae</taxon>
        <taxon>Sphingomonas</taxon>
    </lineage>
</organism>
<comment type="caution">
    <text evidence="1">The sequence shown here is derived from an EMBL/GenBank/DDBJ whole genome shotgun (WGS) entry which is preliminary data.</text>
</comment>
<protein>
    <recommendedName>
        <fullName evidence="3">DUF4238 domain-containing protein</fullName>
    </recommendedName>
</protein>
<accession>A0ABW4NE78</accession>
<name>A0ABW4NE78_9SPHN</name>